<gene>
    <name evidence="4" type="ORF">AX774_g5755</name>
</gene>
<dbReference type="InterPro" id="IPR050483">
    <property type="entry name" value="CoA-transferase_III_domain"/>
</dbReference>
<keyword evidence="2 4" id="KW-0808">Transferase</keyword>
<accession>A0A1R1PII3</accession>
<dbReference type="Gene3D" id="3.40.50.10540">
    <property type="entry name" value="Crotonobetainyl-coa:carnitine coa-transferase, domain 1"/>
    <property type="match status" value="1"/>
</dbReference>
<dbReference type="SUPFAM" id="SSF89796">
    <property type="entry name" value="CoA-transferase family III (CaiB/BaiF)"/>
    <property type="match status" value="1"/>
</dbReference>
<evidence type="ECO:0000256" key="1">
    <source>
        <dbReference type="ARBA" id="ARBA00008383"/>
    </source>
</evidence>
<keyword evidence="5" id="KW-1185">Reference proteome</keyword>
<dbReference type="Gene3D" id="3.30.1540.10">
    <property type="entry name" value="formyl-coa transferase, domain 3"/>
    <property type="match status" value="1"/>
</dbReference>
<dbReference type="InterPro" id="IPR003673">
    <property type="entry name" value="CoA-Trfase_fam_III"/>
</dbReference>
<dbReference type="InterPro" id="IPR023606">
    <property type="entry name" value="CoA-Trfase_III_dom_1_sf"/>
</dbReference>
<evidence type="ECO:0000256" key="2">
    <source>
        <dbReference type="ARBA" id="ARBA00022679"/>
    </source>
</evidence>
<dbReference type="Pfam" id="PF02515">
    <property type="entry name" value="CoA_transf_3"/>
    <property type="match status" value="1"/>
</dbReference>
<name>A0A1R1PII3_ZANCU</name>
<proteinExistence type="inferred from homology"/>
<evidence type="ECO:0000313" key="4">
    <source>
        <dbReference type="EMBL" id="OMH80791.1"/>
    </source>
</evidence>
<dbReference type="PANTHER" id="PTHR48207:SF3">
    <property type="entry name" value="SUCCINATE--HYDROXYMETHYLGLUTARATE COA-TRANSFERASE"/>
    <property type="match status" value="1"/>
</dbReference>
<dbReference type="AlphaFoldDB" id="A0A1R1PII3"/>
<comment type="caution">
    <text evidence="4">The sequence shown here is derived from an EMBL/GenBank/DDBJ whole genome shotgun (WGS) entry which is preliminary data.</text>
</comment>
<reference evidence="5" key="1">
    <citation type="submission" date="2017-01" db="EMBL/GenBank/DDBJ databases">
        <authorList>
            <person name="Wang Y."/>
            <person name="White M."/>
            <person name="Kvist S."/>
            <person name="Moncalvo J.-M."/>
        </authorList>
    </citation>
    <scope>NUCLEOTIDE SEQUENCE [LARGE SCALE GENOMIC DNA]</scope>
    <source>
        <strain evidence="5">COL-18-3</strain>
    </source>
</reference>
<organism evidence="4 5">
    <name type="scientific">Zancudomyces culisetae</name>
    <name type="common">Gut fungus</name>
    <name type="synonym">Smittium culisetae</name>
    <dbReference type="NCBI Taxonomy" id="1213189"/>
    <lineage>
        <taxon>Eukaryota</taxon>
        <taxon>Fungi</taxon>
        <taxon>Fungi incertae sedis</taxon>
        <taxon>Zoopagomycota</taxon>
        <taxon>Kickxellomycotina</taxon>
        <taxon>Harpellomycetes</taxon>
        <taxon>Harpellales</taxon>
        <taxon>Legeriomycetaceae</taxon>
        <taxon>Zancudomyces</taxon>
    </lineage>
</organism>
<feature type="compositionally biased region" description="Basic and acidic residues" evidence="3">
    <location>
        <begin position="7"/>
        <end position="19"/>
    </location>
</feature>
<dbReference type="EMBL" id="LSSK01001075">
    <property type="protein sequence ID" value="OMH80791.1"/>
    <property type="molecule type" value="Genomic_DNA"/>
</dbReference>
<protein>
    <submittedName>
        <fullName evidence="4">Succinate-hydroxymethylglutarate CoA-transferase</fullName>
    </submittedName>
</protein>
<comment type="similarity">
    <text evidence="1">Belongs to the CoA-transferase III family.</text>
</comment>
<dbReference type="OrthoDB" id="5863171at2759"/>
<dbReference type="Proteomes" id="UP000188320">
    <property type="component" value="Unassembled WGS sequence"/>
</dbReference>
<dbReference type="GO" id="GO:0005739">
    <property type="term" value="C:mitochondrion"/>
    <property type="evidence" value="ECO:0007669"/>
    <property type="project" value="TreeGrafter"/>
</dbReference>
<evidence type="ECO:0000256" key="3">
    <source>
        <dbReference type="SAM" id="MobiDB-lite"/>
    </source>
</evidence>
<dbReference type="PANTHER" id="PTHR48207">
    <property type="entry name" value="SUCCINATE--HYDROXYMETHYLGLUTARATE COA-TRANSFERASE"/>
    <property type="match status" value="1"/>
</dbReference>
<dbReference type="InterPro" id="IPR044855">
    <property type="entry name" value="CoA-Trfase_III_dom3_sf"/>
</dbReference>
<sequence length="383" mass="42400">MSSAEVIKIEHPTQGDDTRSWGPPFSEYTKDISCAANPNNKLKAHSQKGESAYFLCVNRNKKSVTINIKEKQGQELIKELAKSCDVFIENYIPGKLSEMGLGYEDIRKVNDRIIYTSITGYGQTGPYAKHPGYDVMIEAEAGLMYITGEKHGPPVKVGVAITALLSRHKTNKGQHLDISLLGAQVSALANIASNYLIGGKEASRWGAEHASIVPYRTYETKTLPICIGGGNDNQFKSIAKSLGLAKLIEDPKYKTNADRVKNRDELDKIIQDKLLEMTRDEILEKMSNKGFPITPVNNIQQTFEHPQVTHMGLVREIEHPGLGKIKVVGPPVQYSDTKATVYSPPPMLGQHTYEVLNDILGLPDERIQELCKNGTISTFDYGL</sequence>
<feature type="region of interest" description="Disordered" evidence="3">
    <location>
        <begin position="1"/>
        <end position="22"/>
    </location>
</feature>
<dbReference type="GO" id="GO:0047369">
    <property type="term" value="F:succinate-hydroxymethylglutarate CoA-transferase activity"/>
    <property type="evidence" value="ECO:0007669"/>
    <property type="project" value="TreeGrafter"/>
</dbReference>
<evidence type="ECO:0000313" key="5">
    <source>
        <dbReference type="Proteomes" id="UP000188320"/>
    </source>
</evidence>